<evidence type="ECO:0000313" key="3">
    <source>
        <dbReference type="EMBL" id="MDA2802895.1"/>
    </source>
</evidence>
<dbReference type="Gene3D" id="2.120.10.30">
    <property type="entry name" value="TolB, C-terminal domain"/>
    <property type="match status" value="1"/>
</dbReference>
<dbReference type="Pfam" id="PF07676">
    <property type="entry name" value="PD40"/>
    <property type="match status" value="1"/>
</dbReference>
<accession>A0ABT4TEP7</accession>
<feature type="region of interest" description="Disordered" evidence="1">
    <location>
        <begin position="666"/>
        <end position="742"/>
    </location>
</feature>
<dbReference type="InterPro" id="IPR050585">
    <property type="entry name" value="Xaa-Pro_dipeptidyl-ppase/CocE"/>
</dbReference>
<name>A0ABT4TEP7_9ACTN</name>
<dbReference type="InterPro" id="IPR029058">
    <property type="entry name" value="AB_hydrolase_fold"/>
</dbReference>
<proteinExistence type="predicted"/>
<dbReference type="Proteomes" id="UP001165685">
    <property type="component" value="Unassembled WGS sequence"/>
</dbReference>
<sequence length="742" mass="78978">MTDRVTAPHGAWPSPISASDVARGTRRLGFPATADGEVWWEEARPEEGGRTTVMRCGPDGAPTELLEAPWSAGTRVHEYGGRSFLPVPRRDDKALTRYGIVFAEASDQRLYLLERGSHEPRPLTPAPPFPGALRYADPALSPDGRRVVCVRERHADDGAVDRAIVSVPLSGRAAEDPSAVTELVTGADFFASPTPSPDGEHLAWVSWSHPRMPWDGTELRVGALDARGVERPYTLKGGVDESVLQPVWSGPSRLRFVSDWSGWWNLYEIGLTGQAVALYPDEREFTPGPSRLGVCSCVPLADGRLVVLQGGADLAPAVYDPETLELAPLDTGAFTTWETLGGDGDQVVGIASGPKAPQSLVRLDPATGRTQAVRSSRVEVPDAALLPVPRQVEFSGKYGAAVHANVYPPTGPQGAPEGPAPYAVWVHGGPVGRATSGLDLLKAYFTSRGIGIVDVNYSGSLGFGRTYRERIAGMWGVVDVEDVEAVARALVESGEADPERLAVRGPSAGGYTALLAAAGDTFACAVSLFGVADLLQMAATTHDYESHYLDTLVGPLPGYKATYRERSPMGKADRVRVPVLLLQGTEDRVVPKEQAREFARALADNGVRHAMLEFEGEGHGFTSADTIERGLEAELAFYGEVFGFTPPGVPGIELVTEYPDPELEAEPLPELEDTGPRPAHAPDGETPGGDTAQSAPAGPGPRFEPPAASEGPDAPQDAEPDLIPWSEPADDPGDADRSRPHP</sequence>
<organism evidence="3 4">
    <name type="scientific">Nocardiopsis suaedae</name>
    <dbReference type="NCBI Taxonomy" id="3018444"/>
    <lineage>
        <taxon>Bacteria</taxon>
        <taxon>Bacillati</taxon>
        <taxon>Actinomycetota</taxon>
        <taxon>Actinomycetes</taxon>
        <taxon>Streptosporangiales</taxon>
        <taxon>Nocardiopsidaceae</taxon>
        <taxon>Nocardiopsis</taxon>
    </lineage>
</organism>
<dbReference type="RefSeq" id="WP_270674730.1">
    <property type="nucleotide sequence ID" value="NZ_JAQFWP010000001.1"/>
</dbReference>
<dbReference type="InterPro" id="IPR001375">
    <property type="entry name" value="Peptidase_S9_cat"/>
</dbReference>
<dbReference type="SUPFAM" id="SSF82171">
    <property type="entry name" value="DPP6 N-terminal domain-like"/>
    <property type="match status" value="1"/>
</dbReference>
<protein>
    <submittedName>
        <fullName evidence="3">Prolyl oligopeptidase family serine peptidase</fullName>
    </submittedName>
</protein>
<dbReference type="InterPro" id="IPR011659">
    <property type="entry name" value="WD40"/>
</dbReference>
<evidence type="ECO:0000256" key="1">
    <source>
        <dbReference type="SAM" id="MobiDB-lite"/>
    </source>
</evidence>
<dbReference type="PANTHER" id="PTHR43056:SF5">
    <property type="entry name" value="PEPTIDASE S9 PROLYL OLIGOPEPTIDASE CATALYTIC DOMAIN-CONTAINING PROTEIN"/>
    <property type="match status" value="1"/>
</dbReference>
<feature type="domain" description="Peptidase S9 prolyl oligopeptidase catalytic" evidence="2">
    <location>
        <begin position="443"/>
        <end position="643"/>
    </location>
</feature>
<dbReference type="EMBL" id="JAQFWP010000001">
    <property type="protein sequence ID" value="MDA2802895.1"/>
    <property type="molecule type" value="Genomic_DNA"/>
</dbReference>
<reference evidence="3" key="1">
    <citation type="submission" date="2023-01" db="EMBL/GenBank/DDBJ databases">
        <title>Draft genome sequence of Nocardiopsis sp. LSu2-4 isolated from halophytes.</title>
        <authorList>
            <person name="Duangmal K."/>
            <person name="Chantavorakit T."/>
        </authorList>
    </citation>
    <scope>NUCLEOTIDE SEQUENCE</scope>
    <source>
        <strain evidence="3">LSu2-4</strain>
    </source>
</reference>
<dbReference type="SUPFAM" id="SSF53474">
    <property type="entry name" value="alpha/beta-Hydrolases"/>
    <property type="match status" value="1"/>
</dbReference>
<dbReference type="InterPro" id="IPR011042">
    <property type="entry name" value="6-blade_b-propeller_TolB-like"/>
</dbReference>
<comment type="caution">
    <text evidence="3">The sequence shown here is derived from an EMBL/GenBank/DDBJ whole genome shotgun (WGS) entry which is preliminary data.</text>
</comment>
<keyword evidence="4" id="KW-1185">Reference proteome</keyword>
<dbReference type="PANTHER" id="PTHR43056">
    <property type="entry name" value="PEPTIDASE S9 PROLYL OLIGOPEPTIDASE"/>
    <property type="match status" value="1"/>
</dbReference>
<dbReference type="Gene3D" id="3.40.50.1820">
    <property type="entry name" value="alpha/beta hydrolase"/>
    <property type="match status" value="1"/>
</dbReference>
<gene>
    <name evidence="3" type="ORF">O4U47_00095</name>
</gene>
<evidence type="ECO:0000313" key="4">
    <source>
        <dbReference type="Proteomes" id="UP001165685"/>
    </source>
</evidence>
<evidence type="ECO:0000259" key="2">
    <source>
        <dbReference type="Pfam" id="PF00326"/>
    </source>
</evidence>
<dbReference type="Pfam" id="PF00326">
    <property type="entry name" value="Peptidase_S9"/>
    <property type="match status" value="1"/>
</dbReference>